<protein>
    <recommendedName>
        <fullName evidence="4">Photosynthesis system II assembly factor Ycf48/Hcf136-like domain-containing protein</fullName>
    </recommendedName>
</protein>
<gene>
    <name evidence="2" type="ORF">A2755_02405</name>
</gene>
<evidence type="ECO:0008006" key="4">
    <source>
        <dbReference type="Google" id="ProtNLM"/>
    </source>
</evidence>
<accession>A0A1F8DRH9</accession>
<evidence type="ECO:0000313" key="2">
    <source>
        <dbReference type="EMBL" id="OGM91231.1"/>
    </source>
</evidence>
<evidence type="ECO:0000256" key="1">
    <source>
        <dbReference type="SAM" id="Phobius"/>
    </source>
</evidence>
<dbReference type="InterPro" id="IPR015943">
    <property type="entry name" value="WD40/YVTN_repeat-like_dom_sf"/>
</dbReference>
<evidence type="ECO:0000313" key="3">
    <source>
        <dbReference type="Proteomes" id="UP000177029"/>
    </source>
</evidence>
<dbReference type="EMBL" id="MGIP01000011">
    <property type="protein sequence ID" value="OGM91231.1"/>
    <property type="molecule type" value="Genomic_DNA"/>
</dbReference>
<comment type="caution">
    <text evidence="2">The sequence shown here is derived from an EMBL/GenBank/DDBJ whole genome shotgun (WGS) entry which is preliminary data.</text>
</comment>
<keyword evidence="1" id="KW-1133">Transmembrane helix</keyword>
<feature type="transmembrane region" description="Helical" evidence="1">
    <location>
        <begin position="7"/>
        <end position="25"/>
    </location>
</feature>
<dbReference type="SUPFAM" id="SSF110296">
    <property type="entry name" value="Oligoxyloglucan reducing end-specific cellobiohydrolase"/>
    <property type="match status" value="1"/>
</dbReference>
<organism evidence="2 3">
    <name type="scientific">Candidatus Wolfebacteria bacterium RIFCSPHIGHO2_01_FULL_48_22</name>
    <dbReference type="NCBI Taxonomy" id="1802555"/>
    <lineage>
        <taxon>Bacteria</taxon>
        <taxon>Candidatus Wolfeibacteriota</taxon>
    </lineage>
</organism>
<dbReference type="AlphaFoldDB" id="A0A1F8DRH9"/>
<proteinExistence type="predicted"/>
<dbReference type="Gene3D" id="2.130.10.10">
    <property type="entry name" value="YVTN repeat-like/Quinoprotein amine dehydrogenase"/>
    <property type="match status" value="1"/>
</dbReference>
<keyword evidence="1" id="KW-0472">Membrane</keyword>
<dbReference type="Proteomes" id="UP000177029">
    <property type="component" value="Unassembled WGS sequence"/>
</dbReference>
<name>A0A1F8DRH9_9BACT</name>
<sequence>MDDTVKFIILLAIGAIGVFFAFSIIQPGVLDAFGGGTGGSLSANVLSVVGSARSDDGAEGEMVFYASYDNLQNIHPVRIKDAGGARITNVRTAQNGKTIFIGTTRGLFVSLDGGLNYKPRSNFSSEAIILDVIEGKSQGEYFISVYENSRGALYRTDNDFFTIEKITDFQREAVYAMYLFGDDVYIGMSNGQLLRYNLTKKVFETLSEFDQQVTGITYASDNFMYILLKNGTLYRGAGPYGDFRRVRIPGGSLFSAASILQFADDERGAIYIRTKSGIYRSTNSGASFALYDQIPLLANAIDTFGVQDGNIYILSAGRLYTSSYAGVEWSVREVPYPRPLWQSYFMGGGRVILTQ</sequence>
<reference evidence="2 3" key="1">
    <citation type="journal article" date="2016" name="Nat. Commun.">
        <title>Thousands of microbial genomes shed light on interconnected biogeochemical processes in an aquifer system.</title>
        <authorList>
            <person name="Anantharaman K."/>
            <person name="Brown C.T."/>
            <person name="Hug L.A."/>
            <person name="Sharon I."/>
            <person name="Castelle C.J."/>
            <person name="Probst A.J."/>
            <person name="Thomas B.C."/>
            <person name="Singh A."/>
            <person name="Wilkins M.J."/>
            <person name="Karaoz U."/>
            <person name="Brodie E.L."/>
            <person name="Williams K.H."/>
            <person name="Hubbard S.S."/>
            <person name="Banfield J.F."/>
        </authorList>
    </citation>
    <scope>NUCLEOTIDE SEQUENCE [LARGE SCALE GENOMIC DNA]</scope>
</reference>
<keyword evidence="1" id="KW-0812">Transmembrane</keyword>
<dbReference type="STRING" id="1802555.A2755_02405"/>